<dbReference type="PROSITE" id="PS00086">
    <property type="entry name" value="CYTOCHROME_P450"/>
    <property type="match status" value="1"/>
</dbReference>
<proteinExistence type="inferred from homology"/>
<comment type="pathway">
    <text evidence="2">Secondary metabolite biosynthesis.</text>
</comment>
<dbReference type="CDD" id="cd11065">
    <property type="entry name" value="CYP64-like"/>
    <property type="match status" value="1"/>
</dbReference>
<dbReference type="Gene3D" id="1.10.630.10">
    <property type="entry name" value="Cytochrome P450"/>
    <property type="match status" value="1"/>
</dbReference>
<evidence type="ECO:0000256" key="9">
    <source>
        <dbReference type="PIRSR" id="PIRSR602401-1"/>
    </source>
</evidence>
<dbReference type="PANTHER" id="PTHR46300">
    <property type="entry name" value="P450, PUTATIVE (EUROFUNG)-RELATED-RELATED"/>
    <property type="match status" value="1"/>
</dbReference>
<feature type="binding site" description="axial binding residue" evidence="9">
    <location>
        <position position="433"/>
    </location>
    <ligand>
        <name>heme</name>
        <dbReference type="ChEBI" id="CHEBI:30413"/>
    </ligand>
    <ligandPart>
        <name>Fe</name>
        <dbReference type="ChEBI" id="CHEBI:18248"/>
    </ligandPart>
</feature>
<evidence type="ECO:0000313" key="13">
    <source>
        <dbReference type="Proteomes" id="UP000076738"/>
    </source>
</evidence>
<evidence type="ECO:0000256" key="10">
    <source>
        <dbReference type="RuleBase" id="RU000461"/>
    </source>
</evidence>
<evidence type="ECO:0000313" key="12">
    <source>
        <dbReference type="EMBL" id="KZP01122.1"/>
    </source>
</evidence>
<evidence type="ECO:0000256" key="2">
    <source>
        <dbReference type="ARBA" id="ARBA00005179"/>
    </source>
</evidence>
<dbReference type="PRINTS" id="PR00385">
    <property type="entry name" value="P450"/>
</dbReference>
<dbReference type="Proteomes" id="UP000076738">
    <property type="component" value="Unassembled WGS sequence"/>
</dbReference>
<evidence type="ECO:0000256" key="4">
    <source>
        <dbReference type="ARBA" id="ARBA00022617"/>
    </source>
</evidence>
<sequence>MDALPAPACIIGLLALLVILLLRWWPSRRLPPGPKGLPLLGNLLQVPSTLLFVKLVEWSKLYGPIYSYTLLGQPIIVLSGLREATEILDRLSAKTSDRPHMIKLYDFMSRGKQFGAAPANDLWRRHRRAAHESLTIRAGRDYRPTQVEEARILLNGLINHPEIDIYQHLHRQSCSLAWRTFFGHEAISLEGPNPAKPMEGFFREMFRAAVPGGSIVDIFPFLKPMIARSKFLRRQSDVFYEEATSFFVSSFIAPQLSDRSSMSSRLKETGKLIGIDSDVDCGWAAGTMFFAAHDATTTAVRWFLIAMLLYPEKASAAKAQLDSVVGDRPPNFSDFENLPQVQALVKEILRWRPPTPAGLAHMATEDIIYGQYLIPKGAILISNTWSICRDPSVYSNAEDFDPSRFLDGDGNIKRSRPDTHDDHLAFGHGRRMCVGKDFALNVVWITVAHLLWAFEFKKGRDQHGREVVPDPTQFVDNGAVTWPEQFTIDLVPRFPDLAERLR</sequence>
<keyword evidence="11" id="KW-1133">Transmembrane helix</keyword>
<keyword evidence="4 9" id="KW-0349">Heme</keyword>
<evidence type="ECO:0000256" key="11">
    <source>
        <dbReference type="SAM" id="Phobius"/>
    </source>
</evidence>
<dbReference type="GO" id="GO:0004497">
    <property type="term" value="F:monooxygenase activity"/>
    <property type="evidence" value="ECO:0007669"/>
    <property type="project" value="UniProtKB-KW"/>
</dbReference>
<reference evidence="12 13" key="1">
    <citation type="journal article" date="2016" name="Mol. Biol. Evol.">
        <title>Comparative Genomics of Early-Diverging Mushroom-Forming Fungi Provides Insights into the Origins of Lignocellulose Decay Capabilities.</title>
        <authorList>
            <person name="Nagy L.G."/>
            <person name="Riley R."/>
            <person name="Tritt A."/>
            <person name="Adam C."/>
            <person name="Daum C."/>
            <person name="Floudas D."/>
            <person name="Sun H."/>
            <person name="Yadav J.S."/>
            <person name="Pangilinan J."/>
            <person name="Larsson K.H."/>
            <person name="Matsuura K."/>
            <person name="Barry K."/>
            <person name="Labutti K."/>
            <person name="Kuo R."/>
            <person name="Ohm R.A."/>
            <person name="Bhattacharya S.S."/>
            <person name="Shirouzu T."/>
            <person name="Yoshinaga Y."/>
            <person name="Martin F.M."/>
            <person name="Grigoriev I.V."/>
            <person name="Hibbett D.S."/>
        </authorList>
    </citation>
    <scope>NUCLEOTIDE SEQUENCE [LARGE SCALE GENOMIC DNA]</scope>
    <source>
        <strain evidence="12 13">TUFC12733</strain>
    </source>
</reference>
<dbReference type="AlphaFoldDB" id="A0A167RP23"/>
<keyword evidence="5 9" id="KW-0479">Metal-binding</keyword>
<dbReference type="InterPro" id="IPR050364">
    <property type="entry name" value="Cytochrome_P450_fung"/>
</dbReference>
<evidence type="ECO:0000256" key="8">
    <source>
        <dbReference type="ARBA" id="ARBA00023033"/>
    </source>
</evidence>
<dbReference type="SUPFAM" id="SSF48264">
    <property type="entry name" value="Cytochrome P450"/>
    <property type="match status" value="1"/>
</dbReference>
<accession>A0A167RP23</accession>
<dbReference type="InterPro" id="IPR001128">
    <property type="entry name" value="Cyt_P450"/>
</dbReference>
<comment type="cofactor">
    <cofactor evidence="1 9">
        <name>heme</name>
        <dbReference type="ChEBI" id="CHEBI:30413"/>
    </cofactor>
</comment>
<evidence type="ECO:0000256" key="6">
    <source>
        <dbReference type="ARBA" id="ARBA00023002"/>
    </source>
</evidence>
<keyword evidence="11" id="KW-0812">Transmembrane</keyword>
<keyword evidence="11" id="KW-0472">Membrane</keyword>
<dbReference type="Pfam" id="PF00067">
    <property type="entry name" value="p450"/>
    <property type="match status" value="1"/>
</dbReference>
<dbReference type="PANTHER" id="PTHR46300:SF7">
    <property type="entry name" value="P450, PUTATIVE (EUROFUNG)-RELATED"/>
    <property type="match status" value="1"/>
</dbReference>
<keyword evidence="13" id="KW-1185">Reference proteome</keyword>
<evidence type="ECO:0000256" key="7">
    <source>
        <dbReference type="ARBA" id="ARBA00023004"/>
    </source>
</evidence>
<organism evidence="12 13">
    <name type="scientific">Calocera viscosa (strain TUFC12733)</name>
    <dbReference type="NCBI Taxonomy" id="1330018"/>
    <lineage>
        <taxon>Eukaryota</taxon>
        <taxon>Fungi</taxon>
        <taxon>Dikarya</taxon>
        <taxon>Basidiomycota</taxon>
        <taxon>Agaricomycotina</taxon>
        <taxon>Dacrymycetes</taxon>
        <taxon>Dacrymycetales</taxon>
        <taxon>Dacrymycetaceae</taxon>
        <taxon>Calocera</taxon>
    </lineage>
</organism>
<feature type="transmembrane region" description="Helical" evidence="11">
    <location>
        <begin position="6"/>
        <end position="25"/>
    </location>
</feature>
<evidence type="ECO:0000256" key="3">
    <source>
        <dbReference type="ARBA" id="ARBA00010617"/>
    </source>
</evidence>
<dbReference type="GO" id="GO:0020037">
    <property type="term" value="F:heme binding"/>
    <property type="evidence" value="ECO:0007669"/>
    <property type="project" value="InterPro"/>
</dbReference>
<gene>
    <name evidence="12" type="ORF">CALVIDRAFT_552237</name>
</gene>
<dbReference type="PRINTS" id="PR00463">
    <property type="entry name" value="EP450I"/>
</dbReference>
<keyword evidence="7 9" id="KW-0408">Iron</keyword>
<dbReference type="STRING" id="1330018.A0A167RP23"/>
<keyword evidence="8 10" id="KW-0503">Monooxygenase</keyword>
<protein>
    <submittedName>
        <fullName evidence="12">Cytochrome P450</fullName>
    </submittedName>
</protein>
<comment type="similarity">
    <text evidence="3 10">Belongs to the cytochrome P450 family.</text>
</comment>
<dbReference type="GO" id="GO:0016705">
    <property type="term" value="F:oxidoreductase activity, acting on paired donors, with incorporation or reduction of molecular oxygen"/>
    <property type="evidence" value="ECO:0007669"/>
    <property type="project" value="InterPro"/>
</dbReference>
<dbReference type="EMBL" id="KV417267">
    <property type="protein sequence ID" value="KZP01122.1"/>
    <property type="molecule type" value="Genomic_DNA"/>
</dbReference>
<evidence type="ECO:0000256" key="1">
    <source>
        <dbReference type="ARBA" id="ARBA00001971"/>
    </source>
</evidence>
<dbReference type="GO" id="GO:0005506">
    <property type="term" value="F:iron ion binding"/>
    <property type="evidence" value="ECO:0007669"/>
    <property type="project" value="InterPro"/>
</dbReference>
<evidence type="ECO:0000256" key="5">
    <source>
        <dbReference type="ARBA" id="ARBA00022723"/>
    </source>
</evidence>
<name>A0A167RP23_CALVF</name>
<dbReference type="InterPro" id="IPR017972">
    <property type="entry name" value="Cyt_P450_CS"/>
</dbReference>
<dbReference type="InterPro" id="IPR036396">
    <property type="entry name" value="Cyt_P450_sf"/>
</dbReference>
<dbReference type="OrthoDB" id="2789670at2759"/>
<dbReference type="InterPro" id="IPR002401">
    <property type="entry name" value="Cyt_P450_E_grp-I"/>
</dbReference>
<keyword evidence="6 10" id="KW-0560">Oxidoreductase</keyword>